<dbReference type="Pfam" id="PF00591">
    <property type="entry name" value="Glycos_transf_3"/>
    <property type="match status" value="1"/>
</dbReference>
<dbReference type="PANTHER" id="PTHR43285:SF2">
    <property type="entry name" value="ANTHRANILATE PHOSPHORIBOSYLTRANSFERASE"/>
    <property type="match status" value="1"/>
</dbReference>
<evidence type="ECO:0000256" key="2">
    <source>
        <dbReference type="ARBA" id="ARBA00022605"/>
    </source>
</evidence>
<keyword evidence="5 9" id="KW-0822">Tryptophan biosynthesis</keyword>
<dbReference type="RefSeq" id="WP_011139877.1">
    <property type="nucleotide sequence ID" value="NC_005090.1"/>
</dbReference>
<dbReference type="NCBIfam" id="TIGR01245">
    <property type="entry name" value="trpD"/>
    <property type="match status" value="1"/>
</dbReference>
<keyword evidence="3 9" id="KW-0328">Glycosyltransferase</keyword>
<keyword evidence="12" id="KW-1185">Reference proteome</keyword>
<dbReference type="EMBL" id="BX571662">
    <property type="protein sequence ID" value="CAE11095.1"/>
    <property type="molecule type" value="Genomic_DNA"/>
</dbReference>
<accession>Q7M7T4</accession>
<proteinExistence type="inferred from homology"/>
<dbReference type="KEGG" id="wsu:WS2097"/>
<dbReference type="Gene3D" id="3.40.1030.10">
    <property type="entry name" value="Nucleoside phosphorylase/phosphoribosyltransferase catalytic domain"/>
    <property type="match status" value="1"/>
</dbReference>
<comment type="catalytic activity">
    <reaction evidence="7 9">
        <text>N-(5-phospho-beta-D-ribosyl)anthranilate + diphosphate = 5-phospho-alpha-D-ribose 1-diphosphate + anthranilate</text>
        <dbReference type="Rhea" id="RHEA:11768"/>
        <dbReference type="ChEBI" id="CHEBI:16567"/>
        <dbReference type="ChEBI" id="CHEBI:18277"/>
        <dbReference type="ChEBI" id="CHEBI:33019"/>
        <dbReference type="ChEBI" id="CHEBI:58017"/>
        <dbReference type="EC" id="2.4.2.18"/>
    </reaction>
</comment>
<evidence type="ECO:0000256" key="5">
    <source>
        <dbReference type="ARBA" id="ARBA00022822"/>
    </source>
</evidence>
<organism evidence="11 12">
    <name type="scientific">Wolinella succinogenes (strain ATCC 29543 / DSM 1740 / CCUG 13145 / JCM 31913 / LMG 7466 / NCTC 11488 / FDC 602W)</name>
    <name type="common">Vibrio succinogenes</name>
    <dbReference type="NCBI Taxonomy" id="273121"/>
    <lineage>
        <taxon>Bacteria</taxon>
        <taxon>Pseudomonadati</taxon>
        <taxon>Campylobacterota</taxon>
        <taxon>Epsilonproteobacteria</taxon>
        <taxon>Campylobacterales</taxon>
        <taxon>Helicobacteraceae</taxon>
        <taxon>Wolinella</taxon>
    </lineage>
</organism>
<evidence type="ECO:0000256" key="3">
    <source>
        <dbReference type="ARBA" id="ARBA00022676"/>
    </source>
</evidence>
<feature type="binding site" evidence="9">
    <location>
        <begin position="75"/>
        <end position="78"/>
    </location>
    <ligand>
        <name>5-phospho-alpha-D-ribose 1-diphosphate</name>
        <dbReference type="ChEBI" id="CHEBI:58017"/>
    </ligand>
</feature>
<feature type="binding site" evidence="9">
    <location>
        <position position="151"/>
    </location>
    <ligand>
        <name>anthranilate</name>
        <dbReference type="ChEBI" id="CHEBI:16567"/>
        <label>2</label>
    </ligand>
</feature>
<evidence type="ECO:0000259" key="10">
    <source>
        <dbReference type="Pfam" id="PF00591"/>
    </source>
</evidence>
<dbReference type="InterPro" id="IPR000312">
    <property type="entry name" value="Glycosyl_Trfase_fam3"/>
</dbReference>
<feature type="binding site" evidence="9">
    <location>
        <begin position="68"/>
        <end position="69"/>
    </location>
    <ligand>
        <name>5-phospho-alpha-D-ribose 1-diphosphate</name>
        <dbReference type="ChEBI" id="CHEBI:58017"/>
    </ligand>
</feature>
<keyword evidence="9" id="KW-0460">Magnesium</keyword>
<dbReference type="PANTHER" id="PTHR43285">
    <property type="entry name" value="ANTHRANILATE PHOSPHORIBOSYLTRANSFERASE"/>
    <property type="match status" value="1"/>
</dbReference>
<dbReference type="InterPro" id="IPR005940">
    <property type="entry name" value="Anthranilate_Pribosyl_Tfrase"/>
</dbReference>
<dbReference type="STRING" id="273121.WS2097"/>
<comment type="pathway">
    <text evidence="1 9">Amino-acid biosynthesis; L-tryptophan biosynthesis; L-tryptophan from chorismate: step 2/5.</text>
</comment>
<comment type="subunit">
    <text evidence="9">Homodimer.</text>
</comment>
<dbReference type="HOGENOM" id="CLU_034315_2_1_7"/>
<dbReference type="GO" id="GO:0004048">
    <property type="term" value="F:anthranilate phosphoribosyltransferase activity"/>
    <property type="evidence" value="ECO:0007669"/>
    <property type="project" value="UniProtKB-UniRule"/>
</dbReference>
<feature type="binding site" evidence="9">
    <location>
        <position position="105"/>
    </location>
    <ligand>
        <name>5-phospho-alpha-D-ribose 1-diphosphate</name>
        <dbReference type="ChEBI" id="CHEBI:58017"/>
    </ligand>
</feature>
<dbReference type="GO" id="GO:0000162">
    <property type="term" value="P:L-tryptophan biosynthetic process"/>
    <property type="evidence" value="ECO:0007669"/>
    <property type="project" value="UniProtKB-UniRule"/>
</dbReference>
<evidence type="ECO:0000313" key="11">
    <source>
        <dbReference type="EMBL" id="CAE11095.1"/>
    </source>
</evidence>
<name>Q7M7T4_WOLSU</name>
<protein>
    <recommendedName>
        <fullName evidence="9">Anthranilate phosphoribosyltransferase</fullName>
        <ecNumber evidence="9">2.4.2.18</ecNumber>
    </recommendedName>
</protein>
<evidence type="ECO:0000256" key="9">
    <source>
        <dbReference type="HAMAP-Rule" id="MF_00211"/>
    </source>
</evidence>
<comment type="caution">
    <text evidence="9">Lacks conserved residue(s) required for the propagation of feature annotation.</text>
</comment>
<dbReference type="FunFam" id="3.40.1030.10:FF:000002">
    <property type="entry name" value="Anthranilate phosphoribosyltransferase"/>
    <property type="match status" value="1"/>
</dbReference>
<feature type="binding site" evidence="9">
    <location>
        <position position="210"/>
    </location>
    <ligand>
        <name>Mg(2+)</name>
        <dbReference type="ChEBI" id="CHEBI:18420"/>
        <label>2</label>
    </ligand>
</feature>
<evidence type="ECO:0000256" key="1">
    <source>
        <dbReference type="ARBA" id="ARBA00004907"/>
    </source>
</evidence>
<evidence type="ECO:0000256" key="4">
    <source>
        <dbReference type="ARBA" id="ARBA00022679"/>
    </source>
</evidence>
<comment type="similarity">
    <text evidence="8">In the C-terminal section; belongs to the anthranilate phosphoribosyltransferase family.</text>
</comment>
<feature type="binding site" evidence="9">
    <location>
        <position position="211"/>
    </location>
    <ligand>
        <name>Mg(2+)</name>
        <dbReference type="ChEBI" id="CHEBI:18420"/>
        <label>2</label>
    </ligand>
</feature>
<reference evidence="11 12" key="1">
    <citation type="journal article" date="2003" name="Proc. Natl. Acad. Sci. U.S.A.">
        <title>Complete genome sequence and analysis of Wolinella succinogenes.</title>
        <authorList>
            <person name="Baar C."/>
            <person name="Eppinger M."/>
            <person name="Raddatz G."/>
            <person name="Simon JM."/>
            <person name="Lanz C."/>
            <person name="Klimmek O."/>
            <person name="Nandakumar R."/>
            <person name="Gross R."/>
            <person name="Rosinus A."/>
            <person name="Keller H."/>
            <person name="Jagtap P."/>
            <person name="Linke B."/>
            <person name="Meyer F."/>
            <person name="Lederer H."/>
            <person name="Schuster S.C."/>
        </authorList>
    </citation>
    <scope>NUCLEOTIDE SEQUENCE [LARGE SCALE GENOMIC DNA]</scope>
    <source>
        <strain evidence="12">ATCC 29543 / DSM 1740 / CCUG 13145 / JCM 31913 / LMG 7466 / NCTC 11488 / FDC 602W</strain>
    </source>
</reference>
<dbReference type="EC" id="2.4.2.18" evidence="9"/>
<keyword evidence="9" id="KW-0479">Metal-binding</keyword>
<feature type="binding site" evidence="9">
    <location>
        <position position="65"/>
    </location>
    <ligand>
        <name>anthranilate</name>
        <dbReference type="ChEBI" id="CHEBI:16567"/>
        <label>1</label>
    </ligand>
</feature>
<dbReference type="GO" id="GO:0000287">
    <property type="term" value="F:magnesium ion binding"/>
    <property type="evidence" value="ECO:0007669"/>
    <property type="project" value="UniProtKB-UniRule"/>
</dbReference>
<feature type="binding site" evidence="9">
    <location>
        <position position="73"/>
    </location>
    <ligand>
        <name>5-phospho-alpha-D-ribose 1-diphosphate</name>
        <dbReference type="ChEBI" id="CHEBI:58017"/>
    </ligand>
</feature>
<evidence type="ECO:0000313" key="12">
    <source>
        <dbReference type="Proteomes" id="UP000000422"/>
    </source>
</evidence>
<dbReference type="InterPro" id="IPR035902">
    <property type="entry name" value="Nuc_phospho_transferase"/>
</dbReference>
<dbReference type="GO" id="GO:0005829">
    <property type="term" value="C:cytosol"/>
    <property type="evidence" value="ECO:0007669"/>
    <property type="project" value="TreeGrafter"/>
</dbReference>
<keyword evidence="6 9" id="KW-0057">Aromatic amino acid biosynthesis</keyword>
<evidence type="ECO:0000256" key="6">
    <source>
        <dbReference type="ARBA" id="ARBA00023141"/>
    </source>
</evidence>
<dbReference type="HAMAP" id="MF_00211">
    <property type="entry name" value="TrpD"/>
    <property type="match status" value="1"/>
</dbReference>
<gene>
    <name evidence="9" type="primary">trpD</name>
    <name evidence="11" type="ordered locus">WS2097</name>
</gene>
<feature type="binding site" evidence="9">
    <location>
        <begin position="93"/>
        <end position="101"/>
    </location>
    <ligand>
        <name>5-phospho-alpha-D-ribose 1-diphosphate</name>
        <dbReference type="ChEBI" id="CHEBI:58017"/>
    </ligand>
</feature>
<comment type="similarity">
    <text evidence="9">Belongs to the anthranilate phosphoribosyltransferase family.</text>
</comment>
<evidence type="ECO:0000256" key="8">
    <source>
        <dbReference type="ARBA" id="ARBA00061188"/>
    </source>
</evidence>
<feature type="binding site" evidence="9">
    <location>
        <position position="96"/>
    </location>
    <ligand>
        <name>anthranilate</name>
        <dbReference type="ChEBI" id="CHEBI:16567"/>
        <label>1</label>
    </ligand>
</feature>
<dbReference type="SUPFAM" id="SSF52418">
    <property type="entry name" value="Nucleoside phosphorylase/phosphoribosyltransferase catalytic domain"/>
    <property type="match status" value="1"/>
</dbReference>
<comment type="function">
    <text evidence="9">Catalyzes the transfer of the phosphoribosyl group of 5-phosphorylribose-1-pyrophosphate (PRPP) to anthranilate to yield N-(5'-phosphoribosyl)-anthranilate (PRA).</text>
</comment>
<feature type="binding site" evidence="9">
    <location>
        <position position="77"/>
    </location>
    <ligand>
        <name>Mg(2+)</name>
        <dbReference type="ChEBI" id="CHEBI:18420"/>
        <label>1</label>
    </ligand>
</feature>
<dbReference type="eggNOG" id="COG0547">
    <property type="taxonomic scope" value="Bacteria"/>
</dbReference>
<feature type="binding site" evidence="9">
    <location>
        <position position="65"/>
    </location>
    <ligand>
        <name>5-phospho-alpha-D-ribose 1-diphosphate</name>
        <dbReference type="ChEBI" id="CHEBI:58017"/>
    </ligand>
</feature>
<keyword evidence="4 9" id="KW-0808">Transferase</keyword>
<keyword evidence="2 9" id="KW-0028">Amino-acid biosynthesis</keyword>
<comment type="cofactor">
    <cofactor evidence="9">
        <name>Mg(2+)</name>
        <dbReference type="ChEBI" id="CHEBI:18420"/>
    </cofactor>
    <text evidence="9">Binds 2 magnesium ions per monomer.</text>
</comment>
<dbReference type="Gene3D" id="1.20.970.10">
    <property type="entry name" value="Transferase, Pyrimidine Nucleoside Phosphorylase, Chain C"/>
    <property type="match status" value="1"/>
</dbReference>
<dbReference type="Proteomes" id="UP000000422">
    <property type="component" value="Chromosome"/>
</dbReference>
<dbReference type="AlphaFoldDB" id="Q7M7T4"/>
<dbReference type="UniPathway" id="UPA00035">
    <property type="reaction ID" value="UER00041"/>
</dbReference>
<sequence>MSKEQFYRLFRNEMSFEEAQAFLIGLYQKGEEAQDIEDATSVMREFLIPLHLHPALQDKIFDIVGTGGDKSGSFNISSTSAIILASMGIYVAKHGNRSITSQSGSADVLEALGINLSLSLEAQAKMLEECHFAYLFAANHHPAMKHIMPIRKSIPHRTIFNMLGPLVNPAGSKRQVIGVFSVDFIPKIAQALSRLDTHASCVVSSLDGLDEASVSAPTRYAKIHHDQIEYGEIDPQALGIPPHAFEEIKGGKVPQNAAITMGILRNEIKGAKRDIILLNSGIAFWTNGNARDVKEGMEMADEALSSLKALHKLQEIQKVSSSL</sequence>
<evidence type="ECO:0000256" key="7">
    <source>
        <dbReference type="ARBA" id="ARBA00052328"/>
    </source>
</evidence>
<feature type="binding site" evidence="9">
    <location>
        <position position="211"/>
    </location>
    <ligand>
        <name>Mg(2+)</name>
        <dbReference type="ChEBI" id="CHEBI:18420"/>
        <label>1</label>
    </ligand>
</feature>
<feature type="domain" description="Glycosyl transferase family 3" evidence="10">
    <location>
        <begin position="58"/>
        <end position="309"/>
    </location>
</feature>